<comment type="subcellular location">
    <subcellularLocation>
        <location evidence="1">Cell outer membrane</location>
    </subcellularLocation>
</comment>
<dbReference type="InterPro" id="IPR033985">
    <property type="entry name" value="SusD-like_N"/>
</dbReference>
<name>A0A7X6BM73_9BACT</name>
<evidence type="ECO:0000256" key="3">
    <source>
        <dbReference type="ARBA" id="ARBA00022729"/>
    </source>
</evidence>
<dbReference type="Gene3D" id="1.25.40.390">
    <property type="match status" value="1"/>
</dbReference>
<keyword evidence="5" id="KW-0998">Cell outer membrane</keyword>
<evidence type="ECO:0000256" key="6">
    <source>
        <dbReference type="SAM" id="SignalP"/>
    </source>
</evidence>
<dbReference type="Proteomes" id="UP000576368">
    <property type="component" value="Unassembled WGS sequence"/>
</dbReference>
<dbReference type="AlphaFoldDB" id="A0A7X6BM73"/>
<evidence type="ECO:0000259" key="8">
    <source>
        <dbReference type="Pfam" id="PF14322"/>
    </source>
</evidence>
<dbReference type="GeneID" id="86891078"/>
<evidence type="ECO:0000259" key="7">
    <source>
        <dbReference type="Pfam" id="PF07980"/>
    </source>
</evidence>
<sequence>MKINKIILAVLLPIMLSSCEQWLDVAPDDQVNEETLFANGDGYRNALNGVYRDMATTQMYGRELTWGFVDVMGWVYDPLTIYYDCSNHEYYDVLLGKYNVQVVKNISEAFWSQAYNSIANCNNIIARIDGENPSKFAGGEEERNMIHGEALALRAYLHFDMLRLFAPAPKVADDKGYIPYYERYGSTSEARASVPVILEKIERDLLKAKDLVAPFDTTGNHKVWMSTRLRIEGGRGSGDSYLPDDLFYMYRGFRMNYYAICATLARVYSYGDKQTLARECAEEVVEATYPQSSYNTQCFTFTGGGSYNSNYKLYDGVIFGLSNQKLIDDYSNYLGTANDIKLPVYYDAIIYNENYDEVDTEDARLTLFSVVDDYYYYSKKYTTQVGNSYGEDLIPMIRLSEMYYIISEALYTEGQTQSGIDKLDEVRMARGIRGGKLQIESLEEMQKAILRDARRDFIGEGQLFYYYKKYDMTPNDWGYTIGRVLPLPDNQLIH</sequence>
<keyword evidence="4" id="KW-0472">Membrane</keyword>
<organism evidence="9 11">
    <name type="scientific">Butyricimonas paravirosa</name>
    <dbReference type="NCBI Taxonomy" id="1472417"/>
    <lineage>
        <taxon>Bacteria</taxon>
        <taxon>Pseudomonadati</taxon>
        <taxon>Bacteroidota</taxon>
        <taxon>Bacteroidia</taxon>
        <taxon>Bacteroidales</taxon>
        <taxon>Odoribacteraceae</taxon>
        <taxon>Butyricimonas</taxon>
    </lineage>
</organism>
<evidence type="ECO:0000313" key="9">
    <source>
        <dbReference type="EMBL" id="NJC20622.1"/>
    </source>
</evidence>
<evidence type="ECO:0000256" key="1">
    <source>
        <dbReference type="ARBA" id="ARBA00004442"/>
    </source>
</evidence>
<keyword evidence="3 6" id="KW-0732">Signal</keyword>
<dbReference type="GO" id="GO:0009279">
    <property type="term" value="C:cell outer membrane"/>
    <property type="evidence" value="ECO:0007669"/>
    <property type="project" value="UniProtKB-SubCell"/>
</dbReference>
<accession>A0A7X6BM73</accession>
<gene>
    <name evidence="10" type="ORF">F1644_07245</name>
    <name evidence="9" type="ORF">GGR15_004278</name>
</gene>
<dbReference type="Pfam" id="PF07980">
    <property type="entry name" value="SusD_RagB"/>
    <property type="match status" value="1"/>
</dbReference>
<feature type="domain" description="SusD-like N-terminal" evidence="8">
    <location>
        <begin position="22"/>
        <end position="212"/>
    </location>
</feature>
<evidence type="ECO:0000256" key="4">
    <source>
        <dbReference type="ARBA" id="ARBA00023136"/>
    </source>
</evidence>
<evidence type="ECO:0000256" key="2">
    <source>
        <dbReference type="ARBA" id="ARBA00006275"/>
    </source>
</evidence>
<evidence type="ECO:0000313" key="10">
    <source>
        <dbReference type="EMBL" id="WOF12075.1"/>
    </source>
</evidence>
<reference evidence="10 12" key="1">
    <citation type="submission" date="2019-09" db="EMBL/GenBank/DDBJ databases">
        <title>Butyricimonas paravirosa DSM 105722 (=214-4 = JCM 18677 = CCUG 65563).</title>
        <authorList>
            <person name="Le Roy T."/>
            <person name="Cani P.D."/>
        </authorList>
    </citation>
    <scope>NUCLEOTIDE SEQUENCE [LARGE SCALE GENOMIC DNA]</scope>
    <source>
        <strain evidence="10 12">DSM 105722</strain>
    </source>
</reference>
<protein>
    <submittedName>
        <fullName evidence="10">RagB/SusD family nutrient uptake outer membrane protein</fullName>
    </submittedName>
</protein>
<evidence type="ECO:0000313" key="12">
    <source>
        <dbReference type="Proteomes" id="UP001302374"/>
    </source>
</evidence>
<dbReference type="PROSITE" id="PS51257">
    <property type="entry name" value="PROKAR_LIPOPROTEIN"/>
    <property type="match status" value="1"/>
</dbReference>
<dbReference type="InterPro" id="IPR012944">
    <property type="entry name" value="SusD_RagB_dom"/>
</dbReference>
<dbReference type="Pfam" id="PF14322">
    <property type="entry name" value="SusD-like_3"/>
    <property type="match status" value="1"/>
</dbReference>
<proteinExistence type="inferred from homology"/>
<evidence type="ECO:0000256" key="5">
    <source>
        <dbReference type="ARBA" id="ARBA00023237"/>
    </source>
</evidence>
<dbReference type="RefSeq" id="WP_118305578.1">
    <property type="nucleotide sequence ID" value="NZ_BMPA01000019.1"/>
</dbReference>
<feature type="domain" description="RagB/SusD" evidence="7">
    <location>
        <begin position="373"/>
        <end position="465"/>
    </location>
</feature>
<dbReference type="Proteomes" id="UP001302374">
    <property type="component" value="Chromosome"/>
</dbReference>
<reference evidence="9 11" key="2">
    <citation type="submission" date="2020-03" db="EMBL/GenBank/DDBJ databases">
        <title>Genomic Encyclopedia of Type Strains, Phase IV (KMG-IV): sequencing the most valuable type-strain genomes for metagenomic binning, comparative biology and taxonomic classification.</title>
        <authorList>
            <person name="Goeker M."/>
        </authorList>
    </citation>
    <scope>NUCLEOTIDE SEQUENCE [LARGE SCALE GENOMIC DNA]</scope>
    <source>
        <strain evidence="9 11">DSM 105722</strain>
    </source>
</reference>
<keyword evidence="12" id="KW-1185">Reference proteome</keyword>
<dbReference type="SUPFAM" id="SSF48452">
    <property type="entry name" value="TPR-like"/>
    <property type="match status" value="1"/>
</dbReference>
<evidence type="ECO:0000313" key="11">
    <source>
        <dbReference type="Proteomes" id="UP000576368"/>
    </source>
</evidence>
<feature type="signal peptide" evidence="6">
    <location>
        <begin position="1"/>
        <end position="23"/>
    </location>
</feature>
<dbReference type="EMBL" id="JAATLI010000020">
    <property type="protein sequence ID" value="NJC20622.1"/>
    <property type="molecule type" value="Genomic_DNA"/>
</dbReference>
<comment type="similarity">
    <text evidence="2">Belongs to the SusD family.</text>
</comment>
<feature type="chain" id="PRO_5030732893" evidence="6">
    <location>
        <begin position="24"/>
        <end position="494"/>
    </location>
</feature>
<dbReference type="InterPro" id="IPR011990">
    <property type="entry name" value="TPR-like_helical_dom_sf"/>
</dbReference>
<dbReference type="EMBL" id="CP043839">
    <property type="protein sequence ID" value="WOF12075.1"/>
    <property type="molecule type" value="Genomic_DNA"/>
</dbReference>